<proteinExistence type="inferred from homology"/>
<evidence type="ECO:0000313" key="13">
    <source>
        <dbReference type="EMBL" id="MBZ0160098.1"/>
    </source>
</evidence>
<dbReference type="Gene3D" id="1.10.150.130">
    <property type="match status" value="1"/>
</dbReference>
<dbReference type="Pfam" id="PF00589">
    <property type="entry name" value="Phage_integrase"/>
    <property type="match status" value="1"/>
</dbReference>
<dbReference type="PANTHER" id="PTHR30349">
    <property type="entry name" value="PHAGE INTEGRASE-RELATED"/>
    <property type="match status" value="1"/>
</dbReference>
<feature type="domain" description="Tyr recombinase" evidence="11">
    <location>
        <begin position="173"/>
        <end position="360"/>
    </location>
</feature>
<dbReference type="GO" id="GO:0007059">
    <property type="term" value="P:chromosome segregation"/>
    <property type="evidence" value="ECO:0007669"/>
    <property type="project" value="UniProtKB-UniRule"/>
</dbReference>
<evidence type="ECO:0000256" key="9">
    <source>
        <dbReference type="HAMAP-Rule" id="MF_01808"/>
    </source>
</evidence>
<evidence type="ECO:0000256" key="2">
    <source>
        <dbReference type="ARBA" id="ARBA00022490"/>
    </source>
</evidence>
<feature type="compositionally biased region" description="Pro residues" evidence="10">
    <location>
        <begin position="79"/>
        <end position="91"/>
    </location>
</feature>
<evidence type="ECO:0000259" key="12">
    <source>
        <dbReference type="PROSITE" id="PS51900"/>
    </source>
</evidence>
<feature type="active site" evidence="9">
    <location>
        <position position="237"/>
    </location>
</feature>
<dbReference type="PROSITE" id="PS51900">
    <property type="entry name" value="CB"/>
    <property type="match status" value="1"/>
</dbReference>
<dbReference type="InterPro" id="IPR023009">
    <property type="entry name" value="Tyrosine_recombinase_XerC/XerD"/>
</dbReference>
<evidence type="ECO:0000256" key="4">
    <source>
        <dbReference type="ARBA" id="ARBA00022829"/>
    </source>
</evidence>
<feature type="domain" description="Core-binding (CB)" evidence="12">
    <location>
        <begin position="34"/>
        <end position="152"/>
    </location>
</feature>
<evidence type="ECO:0000256" key="8">
    <source>
        <dbReference type="ARBA" id="ARBA00023306"/>
    </source>
</evidence>
<comment type="function">
    <text evidence="9">Site-specific tyrosine recombinase, which acts by catalyzing the cutting and rejoining of the recombining DNA molecules. The XerC-XerD complex is essential to convert dimers of the bacterial chromosome into monomers to permit their segregation at cell division. It also contributes to the segregational stability of plasmids.</text>
</comment>
<protein>
    <recommendedName>
        <fullName evidence="9">Tyrosine recombinase XerC</fullName>
    </recommendedName>
</protein>
<feature type="region of interest" description="Disordered" evidence="10">
    <location>
        <begin position="76"/>
        <end position="97"/>
    </location>
</feature>
<dbReference type="GO" id="GO:0003677">
    <property type="term" value="F:DNA binding"/>
    <property type="evidence" value="ECO:0007669"/>
    <property type="project" value="UniProtKB-UniRule"/>
</dbReference>
<dbReference type="GO" id="GO:0051301">
    <property type="term" value="P:cell division"/>
    <property type="evidence" value="ECO:0007669"/>
    <property type="project" value="UniProtKB-KW"/>
</dbReference>
<comment type="subcellular location">
    <subcellularLocation>
        <location evidence="1 9">Cytoplasm</location>
    </subcellularLocation>
</comment>
<sequence>MLTSRRFQSRNGRFCLDLSAHSSYRTGQTQKRVKQMLEQIEAYLLYLQAERAASPHTLKNYTIDLQQFRTFLRAGGLPQPNPNPFPSPPPSEGKGMGGGGFRSDVLDRTIEPTEIDTLAIRAFVADLHRRGIARSSIARKLATLRSFFRYLCREGVLAANPAKLVPTPKLPKRLPAYLTVDEVDRLLVPPGEEDVASARDVAILELFYASGIRLSELTGLSVRDMDIREGLVRVKGKGSKERIVPVGSKATTALRCYLDRRSELIPESKRGTPEPVALFLNRQGGRLSSRGAARIVLKHLNRSGVGPKITPHGLRHSYATHLLQAGADLRAIQELLGHSRLSTTQRYTHLNLDHLMEVYDKAHPRA</sequence>
<keyword evidence="5 9" id="KW-0229">DNA integration</keyword>
<evidence type="ECO:0000256" key="6">
    <source>
        <dbReference type="ARBA" id="ARBA00023125"/>
    </source>
</evidence>
<accession>A0AAJ1AI21</accession>
<keyword evidence="2 9" id="KW-0963">Cytoplasm</keyword>
<dbReference type="InterPro" id="IPR050090">
    <property type="entry name" value="Tyrosine_recombinase_XerCD"/>
</dbReference>
<keyword evidence="7 9" id="KW-0233">DNA recombination</keyword>
<dbReference type="EMBL" id="JAIOIU010000102">
    <property type="protein sequence ID" value="MBZ0160098.1"/>
    <property type="molecule type" value="Genomic_DNA"/>
</dbReference>
<keyword evidence="4 9" id="KW-0159">Chromosome partition</keyword>
<keyword evidence="8 9" id="KW-0131">Cell cycle</keyword>
<dbReference type="GO" id="GO:0006313">
    <property type="term" value="P:DNA transposition"/>
    <property type="evidence" value="ECO:0007669"/>
    <property type="project" value="UniProtKB-UniRule"/>
</dbReference>
<feature type="active site" evidence="9">
    <location>
        <position position="338"/>
    </location>
</feature>
<dbReference type="GO" id="GO:0009037">
    <property type="term" value="F:tyrosine-based site-specific recombinase activity"/>
    <property type="evidence" value="ECO:0007669"/>
    <property type="project" value="UniProtKB-UniRule"/>
</dbReference>
<dbReference type="InterPro" id="IPR011010">
    <property type="entry name" value="DNA_brk_join_enz"/>
</dbReference>
<dbReference type="AlphaFoldDB" id="A0AAJ1AI21"/>
<keyword evidence="3 9" id="KW-0132">Cell division</keyword>
<comment type="similarity">
    <text evidence="9">Belongs to the 'phage' integrase family. XerC subfamily.</text>
</comment>
<dbReference type="PROSITE" id="PS51898">
    <property type="entry name" value="TYR_RECOMBINASE"/>
    <property type="match status" value="1"/>
</dbReference>
<dbReference type="InterPro" id="IPR002104">
    <property type="entry name" value="Integrase_catalytic"/>
</dbReference>
<evidence type="ECO:0000256" key="5">
    <source>
        <dbReference type="ARBA" id="ARBA00022908"/>
    </source>
</evidence>
<feature type="active site" evidence="9">
    <location>
        <position position="213"/>
    </location>
</feature>
<dbReference type="Proteomes" id="UP001197609">
    <property type="component" value="Unassembled WGS sequence"/>
</dbReference>
<dbReference type="Pfam" id="PF02899">
    <property type="entry name" value="Phage_int_SAM_1"/>
    <property type="match status" value="2"/>
</dbReference>
<reference evidence="13 14" key="1">
    <citation type="journal article" date="2021" name="bioRxiv">
        <title>Unraveling nitrogen, sulfur and carbon metabolic pathways and microbial community transcriptional responses to substrate deprivation and toxicity stresses in a bioreactor mimicking anoxic brackish coastal sediment conditions.</title>
        <authorList>
            <person name="Martins P.D."/>
            <person name="Echeveste M.J."/>
            <person name="Arshad A."/>
            <person name="Kurth J."/>
            <person name="Ouboter H."/>
            <person name="Jetten M.S.M."/>
            <person name="Welte C.U."/>
        </authorList>
    </citation>
    <scope>NUCLEOTIDE SEQUENCE [LARGE SCALE GENOMIC DNA]</scope>
    <source>
        <strain evidence="13">MAG_38</strain>
    </source>
</reference>
<evidence type="ECO:0000256" key="1">
    <source>
        <dbReference type="ARBA" id="ARBA00004496"/>
    </source>
</evidence>
<evidence type="ECO:0000256" key="10">
    <source>
        <dbReference type="SAM" id="MobiDB-lite"/>
    </source>
</evidence>
<feature type="active site" evidence="9">
    <location>
        <position position="315"/>
    </location>
</feature>
<evidence type="ECO:0000256" key="3">
    <source>
        <dbReference type="ARBA" id="ARBA00022618"/>
    </source>
</evidence>
<feature type="active site" description="O-(3'-phospho-DNA)-tyrosine intermediate" evidence="9">
    <location>
        <position position="347"/>
    </location>
</feature>
<comment type="caution">
    <text evidence="13">The sequence shown here is derived from an EMBL/GenBank/DDBJ whole genome shotgun (WGS) entry which is preliminary data.</text>
</comment>
<keyword evidence="6 9" id="KW-0238">DNA-binding</keyword>
<comment type="subunit">
    <text evidence="9">Forms a cyclic heterotetrameric complex composed of two molecules of XerC and two molecules of XerD.</text>
</comment>
<dbReference type="CDD" id="cd00798">
    <property type="entry name" value="INT_XerDC_C"/>
    <property type="match status" value="1"/>
</dbReference>
<organism evidence="13 14">
    <name type="scientific">Candidatus Methylomirabilis tolerans</name>
    <dbReference type="NCBI Taxonomy" id="3123416"/>
    <lineage>
        <taxon>Bacteria</taxon>
        <taxon>Candidatus Methylomirabilota</taxon>
        <taxon>Candidatus Methylomirabilia</taxon>
        <taxon>Candidatus Methylomirabilales</taxon>
        <taxon>Candidatus Methylomirabilaceae</taxon>
        <taxon>Candidatus Methylomirabilis</taxon>
    </lineage>
</organism>
<dbReference type="InterPro" id="IPR013762">
    <property type="entry name" value="Integrase-like_cat_sf"/>
</dbReference>
<name>A0AAJ1AI21_9BACT</name>
<evidence type="ECO:0000256" key="7">
    <source>
        <dbReference type="ARBA" id="ARBA00023172"/>
    </source>
</evidence>
<dbReference type="GO" id="GO:0005737">
    <property type="term" value="C:cytoplasm"/>
    <property type="evidence" value="ECO:0007669"/>
    <property type="project" value="UniProtKB-SubCell"/>
</dbReference>
<dbReference type="InterPro" id="IPR010998">
    <property type="entry name" value="Integrase_recombinase_N"/>
</dbReference>
<evidence type="ECO:0000259" key="11">
    <source>
        <dbReference type="PROSITE" id="PS51898"/>
    </source>
</evidence>
<dbReference type="InterPro" id="IPR044068">
    <property type="entry name" value="CB"/>
</dbReference>
<dbReference type="PANTHER" id="PTHR30349:SF77">
    <property type="entry name" value="TYROSINE RECOMBINASE XERC"/>
    <property type="match status" value="1"/>
</dbReference>
<dbReference type="SUPFAM" id="SSF56349">
    <property type="entry name" value="DNA breaking-rejoining enzymes"/>
    <property type="match status" value="1"/>
</dbReference>
<dbReference type="InterPro" id="IPR004107">
    <property type="entry name" value="Integrase_SAM-like_N"/>
</dbReference>
<evidence type="ECO:0000313" key="14">
    <source>
        <dbReference type="Proteomes" id="UP001197609"/>
    </source>
</evidence>
<dbReference type="Gene3D" id="1.10.443.10">
    <property type="entry name" value="Intergrase catalytic core"/>
    <property type="match status" value="1"/>
</dbReference>
<feature type="active site" evidence="9">
    <location>
        <position position="312"/>
    </location>
</feature>
<gene>
    <name evidence="9" type="primary">xerC</name>
    <name evidence="13" type="ORF">K8G79_08195</name>
</gene>
<dbReference type="HAMAP" id="MF_01808">
    <property type="entry name" value="Recomb_XerC_XerD"/>
    <property type="match status" value="1"/>
</dbReference>